<keyword evidence="1" id="KW-0472">Membrane</keyword>
<keyword evidence="1" id="KW-0812">Transmembrane</keyword>
<evidence type="ECO:0000313" key="3">
    <source>
        <dbReference type="Proteomes" id="UP001432039"/>
    </source>
</evidence>
<dbReference type="RefSeq" id="WP_257552053.1">
    <property type="nucleotide sequence ID" value="NZ_CP108090.1"/>
</dbReference>
<protein>
    <submittedName>
        <fullName evidence="2">Uncharacterized protein</fullName>
    </submittedName>
</protein>
<feature type="transmembrane region" description="Helical" evidence="1">
    <location>
        <begin position="63"/>
        <end position="83"/>
    </location>
</feature>
<accession>A0ABZ1TP63</accession>
<evidence type="ECO:0000313" key="2">
    <source>
        <dbReference type="EMBL" id="WUQ17203.1"/>
    </source>
</evidence>
<evidence type="ECO:0000256" key="1">
    <source>
        <dbReference type="SAM" id="Phobius"/>
    </source>
</evidence>
<name>A0ABZ1TP63_STRVG</name>
<gene>
    <name evidence="2" type="ORF">OG517_40655</name>
</gene>
<dbReference type="EMBL" id="CP108090">
    <property type="protein sequence ID" value="WUQ17203.1"/>
    <property type="molecule type" value="Genomic_DNA"/>
</dbReference>
<reference evidence="2" key="1">
    <citation type="submission" date="2022-10" db="EMBL/GenBank/DDBJ databases">
        <title>The complete genomes of actinobacterial strains from the NBC collection.</title>
        <authorList>
            <person name="Joergensen T.S."/>
            <person name="Alvarez Arevalo M."/>
            <person name="Sterndorff E.B."/>
            <person name="Faurdal D."/>
            <person name="Vuksanovic O."/>
            <person name="Mourched A.-S."/>
            <person name="Charusanti P."/>
            <person name="Shaw S."/>
            <person name="Blin K."/>
            <person name="Weber T."/>
        </authorList>
    </citation>
    <scope>NUCLEOTIDE SEQUENCE</scope>
    <source>
        <strain evidence="2">NBC_00248</strain>
    </source>
</reference>
<organism evidence="2 3">
    <name type="scientific">Streptomyces virginiae</name>
    <name type="common">Streptomyces cinnamonensis</name>
    <dbReference type="NCBI Taxonomy" id="1961"/>
    <lineage>
        <taxon>Bacteria</taxon>
        <taxon>Bacillati</taxon>
        <taxon>Actinomycetota</taxon>
        <taxon>Actinomycetes</taxon>
        <taxon>Kitasatosporales</taxon>
        <taxon>Streptomycetaceae</taxon>
        <taxon>Streptomyces</taxon>
    </lineage>
</organism>
<feature type="transmembrane region" description="Helical" evidence="1">
    <location>
        <begin position="6"/>
        <end position="28"/>
    </location>
</feature>
<keyword evidence="3" id="KW-1185">Reference proteome</keyword>
<proteinExistence type="predicted"/>
<feature type="transmembrane region" description="Helical" evidence="1">
    <location>
        <begin position="40"/>
        <end position="57"/>
    </location>
</feature>
<keyword evidence="1" id="KW-1133">Transmembrane helix</keyword>
<dbReference type="Proteomes" id="UP001432039">
    <property type="component" value="Chromosome"/>
</dbReference>
<sequence length="102" mass="10732">MLIALLVFLILGAIVTLLPGAVMGYGCVAVSGSMSLRARIALLLFTAGATAATWLMLSHAWGLEAAILSFAATAASGALFLTIDISKRRAPRRPHPAWQVRN</sequence>